<evidence type="ECO:0000256" key="1">
    <source>
        <dbReference type="SAM" id="MobiDB-lite"/>
    </source>
</evidence>
<dbReference type="Proteomes" id="UP001059597">
    <property type="component" value="Chromosome"/>
</dbReference>
<name>A0ABM7ZYX3_STRNI</name>
<sequence>MRRARVRLLRHAAHRWRGRRPDREPGAAGRWRPGLEQLSDPPEPVNFSAEWAHKDLAYAARMAGGLPHPVLDGVLSLFTTALAEGRGKEAWSTVNPTAAGS</sequence>
<proteinExistence type="predicted"/>
<dbReference type="InterPro" id="IPR013328">
    <property type="entry name" value="6PGD_dom2"/>
</dbReference>
<gene>
    <name evidence="2" type="ORF">HEK616_50680</name>
</gene>
<feature type="region of interest" description="Disordered" evidence="1">
    <location>
        <begin position="17"/>
        <end position="43"/>
    </location>
</feature>
<evidence type="ECO:0008006" key="4">
    <source>
        <dbReference type="Google" id="ProtNLM"/>
    </source>
</evidence>
<dbReference type="SUPFAM" id="SSF48179">
    <property type="entry name" value="6-phosphogluconate dehydrogenase C-terminal domain-like"/>
    <property type="match status" value="1"/>
</dbReference>
<accession>A0ABM7ZYX3</accession>
<evidence type="ECO:0000313" key="2">
    <source>
        <dbReference type="EMBL" id="BDM71581.1"/>
    </source>
</evidence>
<organism evidence="2 3">
    <name type="scientific">Streptomyces nigrescens</name>
    <dbReference type="NCBI Taxonomy" id="1920"/>
    <lineage>
        <taxon>Bacteria</taxon>
        <taxon>Bacillati</taxon>
        <taxon>Actinomycetota</taxon>
        <taxon>Actinomycetes</taxon>
        <taxon>Kitasatosporales</taxon>
        <taxon>Streptomycetaceae</taxon>
        <taxon>Streptomyces</taxon>
    </lineage>
</organism>
<dbReference type="EMBL" id="AP026073">
    <property type="protein sequence ID" value="BDM71581.1"/>
    <property type="molecule type" value="Genomic_DNA"/>
</dbReference>
<protein>
    <recommendedName>
        <fullName evidence="4">Oxidoreductase</fullName>
    </recommendedName>
</protein>
<reference evidence="2" key="1">
    <citation type="submission" date="2022-06" db="EMBL/GenBank/DDBJ databases">
        <title>Complete genome sequence of Streptomyces nigrescens HEK616.</title>
        <authorList>
            <person name="Asamizu S."/>
            <person name="Onaka H."/>
        </authorList>
    </citation>
    <scope>NUCLEOTIDE SEQUENCE</scope>
    <source>
        <strain evidence="2">HEK616</strain>
    </source>
</reference>
<keyword evidence="3" id="KW-1185">Reference proteome</keyword>
<dbReference type="InterPro" id="IPR008927">
    <property type="entry name" value="6-PGluconate_DH-like_C_sf"/>
</dbReference>
<dbReference type="Gene3D" id="1.10.1040.10">
    <property type="entry name" value="N-(1-d-carboxylethyl)-l-norvaline Dehydrogenase, domain 2"/>
    <property type="match status" value="1"/>
</dbReference>
<evidence type="ECO:0000313" key="3">
    <source>
        <dbReference type="Proteomes" id="UP001059597"/>
    </source>
</evidence>